<sequence>HEPCGVLPSHTLLLSLPKSTWISRCWIPSSPSLICRESCAARAAPIPSLAAMDLAGHHRRKPHTQA</sequence>
<proteinExistence type="predicted"/>
<reference evidence="1" key="3">
    <citation type="journal article" date="2017" name="Nature">
        <title>Genome sequence of the progenitor of the wheat D genome Aegilops tauschii.</title>
        <authorList>
            <person name="Luo M.C."/>
            <person name="Gu Y.Q."/>
            <person name="Puiu D."/>
            <person name="Wang H."/>
            <person name="Twardziok S.O."/>
            <person name="Deal K.R."/>
            <person name="Huo N."/>
            <person name="Zhu T."/>
            <person name="Wang L."/>
            <person name="Wang Y."/>
            <person name="McGuire P.E."/>
            <person name="Liu S."/>
            <person name="Long H."/>
            <person name="Ramasamy R.K."/>
            <person name="Rodriguez J.C."/>
            <person name="Van S.L."/>
            <person name="Yuan L."/>
            <person name="Wang Z."/>
            <person name="Xia Z."/>
            <person name="Xiao L."/>
            <person name="Anderson O.D."/>
            <person name="Ouyang S."/>
            <person name="Liang Y."/>
            <person name="Zimin A.V."/>
            <person name="Pertea G."/>
            <person name="Qi P."/>
            <person name="Bennetzen J.L."/>
            <person name="Dai X."/>
            <person name="Dawson M.W."/>
            <person name="Muller H.G."/>
            <person name="Kugler K."/>
            <person name="Rivarola-Duarte L."/>
            <person name="Spannagl M."/>
            <person name="Mayer K.F.X."/>
            <person name="Lu F.H."/>
            <person name="Bevan M.W."/>
            <person name="Leroy P."/>
            <person name="Li P."/>
            <person name="You F.M."/>
            <person name="Sun Q."/>
            <person name="Liu Z."/>
            <person name="Lyons E."/>
            <person name="Wicker T."/>
            <person name="Salzberg S.L."/>
            <person name="Devos K.M."/>
            <person name="Dvorak J."/>
        </authorList>
    </citation>
    <scope>NUCLEOTIDE SEQUENCE [LARGE SCALE GENOMIC DNA]</scope>
    <source>
        <strain evidence="1">cv. AL8/78</strain>
    </source>
</reference>
<accession>A0A453NHZ5</accession>
<dbReference type="Gramene" id="AET6Gv20383400.1">
    <property type="protein sequence ID" value="AET6Gv20383400.1"/>
    <property type="gene ID" value="AET6Gv20383400"/>
</dbReference>
<protein>
    <submittedName>
        <fullName evidence="1">Uncharacterized protein</fullName>
    </submittedName>
</protein>
<keyword evidence="2" id="KW-1185">Reference proteome</keyword>
<reference evidence="2" key="2">
    <citation type="journal article" date="2017" name="Nat. Plants">
        <title>The Aegilops tauschii genome reveals multiple impacts of transposons.</title>
        <authorList>
            <person name="Zhao G."/>
            <person name="Zou C."/>
            <person name="Li K."/>
            <person name="Wang K."/>
            <person name="Li T."/>
            <person name="Gao L."/>
            <person name="Zhang X."/>
            <person name="Wang H."/>
            <person name="Yang Z."/>
            <person name="Liu X."/>
            <person name="Jiang W."/>
            <person name="Mao L."/>
            <person name="Kong X."/>
            <person name="Jiao Y."/>
            <person name="Jia J."/>
        </authorList>
    </citation>
    <scope>NUCLEOTIDE SEQUENCE [LARGE SCALE GENOMIC DNA]</scope>
    <source>
        <strain evidence="2">cv. AL8/78</strain>
    </source>
</reference>
<dbReference type="AlphaFoldDB" id="A0A453NHZ5"/>
<dbReference type="Proteomes" id="UP000015105">
    <property type="component" value="Chromosome 6D"/>
</dbReference>
<evidence type="ECO:0000313" key="1">
    <source>
        <dbReference type="EnsemblPlants" id="AET6Gv20383400.1"/>
    </source>
</evidence>
<organism evidence="1 2">
    <name type="scientific">Aegilops tauschii subsp. strangulata</name>
    <name type="common">Goatgrass</name>
    <dbReference type="NCBI Taxonomy" id="200361"/>
    <lineage>
        <taxon>Eukaryota</taxon>
        <taxon>Viridiplantae</taxon>
        <taxon>Streptophyta</taxon>
        <taxon>Embryophyta</taxon>
        <taxon>Tracheophyta</taxon>
        <taxon>Spermatophyta</taxon>
        <taxon>Magnoliopsida</taxon>
        <taxon>Liliopsida</taxon>
        <taxon>Poales</taxon>
        <taxon>Poaceae</taxon>
        <taxon>BOP clade</taxon>
        <taxon>Pooideae</taxon>
        <taxon>Triticodae</taxon>
        <taxon>Triticeae</taxon>
        <taxon>Triticinae</taxon>
        <taxon>Aegilops</taxon>
    </lineage>
</organism>
<dbReference type="EnsemblPlants" id="AET6Gv20383400.1">
    <property type="protein sequence ID" value="AET6Gv20383400.1"/>
    <property type="gene ID" value="AET6Gv20383400"/>
</dbReference>
<reference evidence="1" key="5">
    <citation type="journal article" date="2021" name="G3 (Bethesda)">
        <title>Aegilops tauschii genome assembly Aet v5.0 features greater sequence contiguity and improved annotation.</title>
        <authorList>
            <person name="Wang L."/>
            <person name="Zhu T."/>
            <person name="Rodriguez J.C."/>
            <person name="Deal K.R."/>
            <person name="Dubcovsky J."/>
            <person name="McGuire P.E."/>
            <person name="Lux T."/>
            <person name="Spannagl M."/>
            <person name="Mayer K.F.X."/>
            <person name="Baldrich P."/>
            <person name="Meyers B.C."/>
            <person name="Huo N."/>
            <person name="Gu Y.Q."/>
            <person name="Zhou H."/>
            <person name="Devos K.M."/>
            <person name="Bennetzen J.L."/>
            <person name="Unver T."/>
            <person name="Budak H."/>
            <person name="Gulick P.J."/>
            <person name="Galiba G."/>
            <person name="Kalapos B."/>
            <person name="Nelson D.R."/>
            <person name="Li P."/>
            <person name="You F.M."/>
            <person name="Luo M.C."/>
            <person name="Dvorak J."/>
        </authorList>
    </citation>
    <scope>NUCLEOTIDE SEQUENCE [LARGE SCALE GENOMIC DNA]</scope>
    <source>
        <strain evidence="1">cv. AL8/78</strain>
    </source>
</reference>
<reference evidence="2" key="1">
    <citation type="journal article" date="2014" name="Science">
        <title>Ancient hybridizations among the ancestral genomes of bread wheat.</title>
        <authorList>
            <consortium name="International Wheat Genome Sequencing Consortium,"/>
            <person name="Marcussen T."/>
            <person name="Sandve S.R."/>
            <person name="Heier L."/>
            <person name="Spannagl M."/>
            <person name="Pfeifer M."/>
            <person name="Jakobsen K.S."/>
            <person name="Wulff B.B."/>
            <person name="Steuernagel B."/>
            <person name="Mayer K.F."/>
            <person name="Olsen O.A."/>
        </authorList>
    </citation>
    <scope>NUCLEOTIDE SEQUENCE [LARGE SCALE GENOMIC DNA]</scope>
    <source>
        <strain evidence="2">cv. AL8/78</strain>
    </source>
</reference>
<evidence type="ECO:0000313" key="2">
    <source>
        <dbReference type="Proteomes" id="UP000015105"/>
    </source>
</evidence>
<reference evidence="1" key="4">
    <citation type="submission" date="2019-03" db="UniProtKB">
        <authorList>
            <consortium name="EnsemblPlants"/>
        </authorList>
    </citation>
    <scope>IDENTIFICATION</scope>
</reference>
<name>A0A453NHZ5_AEGTS</name>